<evidence type="ECO:0000256" key="9">
    <source>
        <dbReference type="SAM" id="Phobius"/>
    </source>
</evidence>
<accession>A0ABY2WUC4</accession>
<evidence type="ECO:0000256" key="3">
    <source>
        <dbReference type="ARBA" id="ARBA00022475"/>
    </source>
</evidence>
<sequence>MAWVGNTTEFAPMTHFDLIETRAKPIRPGFYARSGKRLLDLGLALLLLPLLAPVIALTWAAAKAQGGPGFYSHVRVGRHGRSFRCHKIRTMHPDADRLLREHLRTHPLAAEEWARNRKLRHDPRVTPLGRILRRTSLDELPQILNVLRGEMSLVGPRPVTEDELGYYAPMPSTYLDQLPGVTGLWQVRGRRDGCYRTRVRLDRAYRREMSLATDLGLIGRTALALVRPSGC</sequence>
<keyword evidence="5 9" id="KW-0812">Transmembrane</keyword>
<feature type="domain" description="Bacterial sugar transferase" evidence="10">
    <location>
        <begin position="36"/>
        <end position="226"/>
    </location>
</feature>
<dbReference type="Pfam" id="PF02397">
    <property type="entry name" value="Bac_transf"/>
    <property type="match status" value="1"/>
</dbReference>
<comment type="subcellular location">
    <subcellularLocation>
        <location evidence="1">Cell membrane</location>
    </subcellularLocation>
</comment>
<dbReference type="PANTHER" id="PTHR30576:SF4">
    <property type="entry name" value="UNDECAPRENYL-PHOSPHATE GALACTOSE PHOSPHOTRANSFERASE"/>
    <property type="match status" value="1"/>
</dbReference>
<organism evidence="11 12">
    <name type="scientific">Ruegeria sediminis</name>
    <dbReference type="NCBI Taxonomy" id="2583820"/>
    <lineage>
        <taxon>Bacteria</taxon>
        <taxon>Pseudomonadati</taxon>
        <taxon>Pseudomonadota</taxon>
        <taxon>Alphaproteobacteria</taxon>
        <taxon>Rhodobacterales</taxon>
        <taxon>Roseobacteraceae</taxon>
        <taxon>Ruegeria</taxon>
    </lineage>
</organism>
<evidence type="ECO:0000256" key="8">
    <source>
        <dbReference type="ARBA" id="ARBA00023169"/>
    </source>
</evidence>
<evidence type="ECO:0000256" key="5">
    <source>
        <dbReference type="ARBA" id="ARBA00022692"/>
    </source>
</evidence>
<protein>
    <submittedName>
        <fullName evidence="11">Sugar transferase</fullName>
    </submittedName>
</protein>
<evidence type="ECO:0000313" key="12">
    <source>
        <dbReference type="Proteomes" id="UP001193035"/>
    </source>
</evidence>
<dbReference type="Proteomes" id="UP001193035">
    <property type="component" value="Unassembled WGS sequence"/>
</dbReference>
<evidence type="ECO:0000256" key="6">
    <source>
        <dbReference type="ARBA" id="ARBA00022989"/>
    </source>
</evidence>
<keyword evidence="4 11" id="KW-0808">Transferase</keyword>
<keyword evidence="3" id="KW-1003">Cell membrane</keyword>
<feature type="transmembrane region" description="Helical" evidence="9">
    <location>
        <begin position="41"/>
        <end position="62"/>
    </location>
</feature>
<keyword evidence="8" id="KW-0270">Exopolysaccharide synthesis</keyword>
<evidence type="ECO:0000313" key="11">
    <source>
        <dbReference type="EMBL" id="TMV05607.1"/>
    </source>
</evidence>
<evidence type="ECO:0000256" key="4">
    <source>
        <dbReference type="ARBA" id="ARBA00022679"/>
    </source>
</evidence>
<evidence type="ECO:0000256" key="2">
    <source>
        <dbReference type="ARBA" id="ARBA00006464"/>
    </source>
</evidence>
<dbReference type="EMBL" id="VCPD01000006">
    <property type="protein sequence ID" value="TMV05607.1"/>
    <property type="molecule type" value="Genomic_DNA"/>
</dbReference>
<keyword evidence="12" id="KW-1185">Reference proteome</keyword>
<proteinExistence type="inferred from homology"/>
<reference evidence="11 12" key="1">
    <citation type="submission" date="2019-05" db="EMBL/GenBank/DDBJ databases">
        <title>Ruegeria sp. nov., isolated from tidal flat.</title>
        <authorList>
            <person name="Kim W."/>
        </authorList>
    </citation>
    <scope>NUCLEOTIDE SEQUENCE [LARGE SCALE GENOMIC DNA]</scope>
    <source>
        <strain evidence="11 12">CAU 1488</strain>
    </source>
</reference>
<keyword evidence="6 9" id="KW-1133">Transmembrane helix</keyword>
<dbReference type="InterPro" id="IPR003362">
    <property type="entry name" value="Bact_transf"/>
</dbReference>
<gene>
    <name evidence="11" type="ORF">FGK63_16320</name>
</gene>
<name>A0ABY2WUC4_9RHOB</name>
<dbReference type="PANTHER" id="PTHR30576">
    <property type="entry name" value="COLANIC BIOSYNTHESIS UDP-GLUCOSE LIPID CARRIER TRANSFERASE"/>
    <property type="match status" value="1"/>
</dbReference>
<dbReference type="GO" id="GO:0016740">
    <property type="term" value="F:transferase activity"/>
    <property type="evidence" value="ECO:0007669"/>
    <property type="project" value="UniProtKB-KW"/>
</dbReference>
<evidence type="ECO:0000256" key="1">
    <source>
        <dbReference type="ARBA" id="ARBA00004236"/>
    </source>
</evidence>
<comment type="similarity">
    <text evidence="2">Belongs to the bacterial sugar transferase family.</text>
</comment>
<comment type="caution">
    <text evidence="11">The sequence shown here is derived from an EMBL/GenBank/DDBJ whole genome shotgun (WGS) entry which is preliminary data.</text>
</comment>
<evidence type="ECO:0000256" key="7">
    <source>
        <dbReference type="ARBA" id="ARBA00023136"/>
    </source>
</evidence>
<evidence type="ECO:0000259" key="10">
    <source>
        <dbReference type="Pfam" id="PF02397"/>
    </source>
</evidence>
<keyword evidence="7 9" id="KW-0472">Membrane</keyword>